<proteinExistence type="predicted"/>
<name>A0A8S5UCU9_9CAUD</name>
<feature type="region of interest" description="Disordered" evidence="1">
    <location>
        <begin position="21"/>
        <end position="47"/>
    </location>
</feature>
<protein>
    <submittedName>
        <fullName evidence="2">Uncharacterized protein</fullName>
    </submittedName>
</protein>
<dbReference type="EMBL" id="BK016063">
    <property type="protein sequence ID" value="DAF92296.1"/>
    <property type="molecule type" value="Genomic_DNA"/>
</dbReference>
<sequence>MLVFLFYQCQNGASPFKSLKSGWPRGESDQNGLRRRVGKPSSYIRYT</sequence>
<accession>A0A8S5UCU9</accession>
<evidence type="ECO:0000313" key="2">
    <source>
        <dbReference type="EMBL" id="DAF92296.1"/>
    </source>
</evidence>
<evidence type="ECO:0000256" key="1">
    <source>
        <dbReference type="SAM" id="MobiDB-lite"/>
    </source>
</evidence>
<organism evidence="2">
    <name type="scientific">Siphoviridae sp. ctgN495</name>
    <dbReference type="NCBI Taxonomy" id="2825608"/>
    <lineage>
        <taxon>Viruses</taxon>
        <taxon>Duplodnaviria</taxon>
        <taxon>Heunggongvirae</taxon>
        <taxon>Uroviricota</taxon>
        <taxon>Caudoviricetes</taxon>
    </lineage>
</organism>
<reference evidence="2" key="1">
    <citation type="journal article" date="2021" name="Proc. Natl. Acad. Sci. U.S.A.">
        <title>A Catalog of Tens of Thousands of Viruses from Human Metagenomes Reveals Hidden Associations with Chronic Diseases.</title>
        <authorList>
            <person name="Tisza M.J."/>
            <person name="Buck C.B."/>
        </authorList>
    </citation>
    <scope>NUCLEOTIDE SEQUENCE</scope>
    <source>
        <strain evidence="2">CtgN495</strain>
    </source>
</reference>